<dbReference type="PANTHER" id="PTHR48080:SF3">
    <property type="entry name" value="ENOLASE SUPERFAMILY MEMBER DDB_G0284701"/>
    <property type="match status" value="1"/>
</dbReference>
<dbReference type="SFLD" id="SFLDS00001">
    <property type="entry name" value="Enolase"/>
    <property type="match status" value="1"/>
</dbReference>
<evidence type="ECO:0000256" key="3">
    <source>
        <dbReference type="SAM" id="MobiDB-lite"/>
    </source>
</evidence>
<feature type="region of interest" description="Disordered" evidence="3">
    <location>
        <begin position="330"/>
        <end position="354"/>
    </location>
</feature>
<sequence length="354" mass="37852">MEVRVRRTTLRLLTTFRSSRLAYDSTDTCIATIGHGGVAGQGEGTPAWAHGETLEEVIEAVAAEGAKVLGPDLSDPDEVLDRVAEWAAPVGARMALDGAVHDWLGRRAGQPTWRLFGLSRTLAQPTGYTIGIASVAETLEVVANAPDVGAFKMKVRSAEDIERLAAVRAVTSRPIRIDANEAWSFETARDLTPRLRDLDIQLIEQPFPTDAVDTYRRYRDLPDRLPVFLDEGCTDVASVHAARGLADGVVVKLAKSGGVRATRRVMEAARRLGLSVMLSCNCESELALSQAALLAPLADRIDIDSQFLLRDPPFRGLGLDQGRIVLGDAPGLGVVPGPEDPPIPDAGPGPAAES</sequence>
<dbReference type="InterPro" id="IPR029065">
    <property type="entry name" value="Enolase_C-like"/>
</dbReference>
<dbReference type="InterPro" id="IPR013341">
    <property type="entry name" value="Mandelate_racemase_N_dom"/>
</dbReference>
<evidence type="ECO:0000256" key="1">
    <source>
        <dbReference type="ARBA" id="ARBA00008031"/>
    </source>
</evidence>
<dbReference type="GO" id="GO:0046872">
    <property type="term" value="F:metal ion binding"/>
    <property type="evidence" value="ECO:0007669"/>
    <property type="project" value="UniProtKB-KW"/>
</dbReference>
<organism evidence="5 6">
    <name type="scientific">Micromonospora echinospora</name>
    <name type="common">Micromonospora purpurea</name>
    <dbReference type="NCBI Taxonomy" id="1877"/>
    <lineage>
        <taxon>Bacteria</taxon>
        <taxon>Bacillati</taxon>
        <taxon>Actinomycetota</taxon>
        <taxon>Actinomycetes</taxon>
        <taxon>Micromonosporales</taxon>
        <taxon>Micromonosporaceae</taxon>
        <taxon>Micromonospora</taxon>
    </lineage>
</organism>
<dbReference type="OrthoDB" id="5241672at2"/>
<comment type="similarity">
    <text evidence="1">Belongs to the mandelate racemase/muconate lactonizing enzyme family.</text>
</comment>
<dbReference type="PROSITE" id="PS00909">
    <property type="entry name" value="MR_MLE_2"/>
    <property type="match status" value="1"/>
</dbReference>
<dbReference type="Gene3D" id="3.30.390.10">
    <property type="entry name" value="Enolase-like, N-terminal domain"/>
    <property type="match status" value="1"/>
</dbReference>
<evidence type="ECO:0000259" key="4">
    <source>
        <dbReference type="SMART" id="SM00922"/>
    </source>
</evidence>
<keyword evidence="2" id="KW-0479">Metal-binding</keyword>
<dbReference type="SUPFAM" id="SSF54826">
    <property type="entry name" value="Enolase N-terminal domain-like"/>
    <property type="match status" value="1"/>
</dbReference>
<dbReference type="Pfam" id="PF13378">
    <property type="entry name" value="MR_MLE_C"/>
    <property type="match status" value="1"/>
</dbReference>
<dbReference type="InterPro" id="IPR036849">
    <property type="entry name" value="Enolase-like_C_sf"/>
</dbReference>
<dbReference type="RefSeq" id="WP_088983828.1">
    <property type="nucleotide sequence ID" value="NZ_LT607413.1"/>
</dbReference>
<accession>A0A1C4ZCG8</accession>
<dbReference type="SMART" id="SM00922">
    <property type="entry name" value="MR_MLE"/>
    <property type="match status" value="1"/>
</dbReference>
<dbReference type="Proteomes" id="UP000198253">
    <property type="component" value="Chromosome I"/>
</dbReference>
<dbReference type="SUPFAM" id="SSF51604">
    <property type="entry name" value="Enolase C-terminal domain-like"/>
    <property type="match status" value="1"/>
</dbReference>
<dbReference type="Pfam" id="PF02746">
    <property type="entry name" value="MR_MLE_N"/>
    <property type="match status" value="1"/>
</dbReference>
<dbReference type="InParanoid" id="A0A1C4ZCG8"/>
<dbReference type="EMBL" id="LT607413">
    <property type="protein sequence ID" value="SCF30647.1"/>
    <property type="molecule type" value="Genomic_DNA"/>
</dbReference>
<dbReference type="Gene3D" id="3.20.20.120">
    <property type="entry name" value="Enolase-like C-terminal domain"/>
    <property type="match status" value="1"/>
</dbReference>
<dbReference type="SFLD" id="SFLDG00180">
    <property type="entry name" value="muconate_cycloisomerase"/>
    <property type="match status" value="1"/>
</dbReference>
<dbReference type="InterPro" id="IPR013342">
    <property type="entry name" value="Mandelate_racemase_C"/>
</dbReference>
<dbReference type="PANTHER" id="PTHR48080">
    <property type="entry name" value="D-GALACTONATE DEHYDRATASE-RELATED"/>
    <property type="match status" value="1"/>
</dbReference>
<dbReference type="InterPro" id="IPR018110">
    <property type="entry name" value="Mandel_Rmase/mucon_lact_enz_CS"/>
</dbReference>
<proteinExistence type="inferred from homology"/>
<dbReference type="GO" id="GO:0009063">
    <property type="term" value="P:amino acid catabolic process"/>
    <property type="evidence" value="ECO:0007669"/>
    <property type="project" value="InterPro"/>
</dbReference>
<gene>
    <name evidence="5" type="ORF">GA0070618_5069</name>
</gene>
<feature type="compositionally biased region" description="Pro residues" evidence="3">
    <location>
        <begin position="338"/>
        <end position="347"/>
    </location>
</feature>
<evidence type="ECO:0000313" key="5">
    <source>
        <dbReference type="EMBL" id="SCF30647.1"/>
    </source>
</evidence>
<dbReference type="InterPro" id="IPR034593">
    <property type="entry name" value="DgoD-like"/>
</dbReference>
<reference evidence="6" key="1">
    <citation type="submission" date="2016-06" db="EMBL/GenBank/DDBJ databases">
        <authorList>
            <person name="Varghese N."/>
            <person name="Submissions Spin"/>
        </authorList>
    </citation>
    <scope>NUCLEOTIDE SEQUENCE [LARGE SCALE GENOMIC DNA]</scope>
    <source>
        <strain evidence="6">DSM 43816</strain>
    </source>
</reference>
<evidence type="ECO:0000256" key="2">
    <source>
        <dbReference type="ARBA" id="ARBA00022723"/>
    </source>
</evidence>
<protein>
    <submittedName>
        <fullName evidence="5">L-alanine-DL-glutamate epimerase</fullName>
    </submittedName>
</protein>
<evidence type="ECO:0000313" key="6">
    <source>
        <dbReference type="Proteomes" id="UP000198253"/>
    </source>
</evidence>
<dbReference type="AlphaFoldDB" id="A0A1C4ZCG8"/>
<dbReference type="InterPro" id="IPR029017">
    <property type="entry name" value="Enolase-like_N"/>
</dbReference>
<name>A0A1C4ZCG8_MICEC</name>
<feature type="domain" description="Mandelate racemase/muconate lactonizing enzyme C-terminal" evidence="4">
    <location>
        <begin position="135"/>
        <end position="222"/>
    </location>
</feature>
<keyword evidence="6" id="KW-1185">Reference proteome</keyword>